<gene>
    <name evidence="3" type="ORF">A6E74_12110</name>
    <name evidence="2" type="ORF">ETH01_23670</name>
</gene>
<feature type="transmembrane region" description="Helical" evidence="1">
    <location>
        <begin position="99"/>
        <end position="120"/>
    </location>
</feature>
<reference evidence="3 4" key="1">
    <citation type="submission" date="2016-04" db="EMBL/GenBank/DDBJ databases">
        <title>Draft genome of an Enterococcus thailandicus strain isolated from bovine feces.</title>
        <authorList>
            <person name="Beukers A.G."/>
            <person name="Zaheer R."/>
            <person name="Goji N."/>
            <person name="Cook S.R."/>
            <person name="Amoako K."/>
            <person name="Chaves A.V."/>
            <person name="Ward M.P."/>
            <person name="Mcallister T.A."/>
        </authorList>
    </citation>
    <scope>NUCLEOTIDE SEQUENCE [LARGE SCALE GENOMIC DNA]</scope>
    <source>
        <strain evidence="3 4">F0711D 46</strain>
    </source>
</reference>
<evidence type="ECO:0000313" key="3">
    <source>
        <dbReference type="EMBL" id="OAQ56629.1"/>
    </source>
</evidence>
<proteinExistence type="predicted"/>
<evidence type="ECO:0000313" key="2">
    <source>
        <dbReference type="EMBL" id="GEK38080.1"/>
    </source>
</evidence>
<evidence type="ECO:0000313" key="5">
    <source>
        <dbReference type="Proteomes" id="UP000321361"/>
    </source>
</evidence>
<reference evidence="2 5" key="2">
    <citation type="submission" date="2019-07" db="EMBL/GenBank/DDBJ databases">
        <title>Whole genome shotgun sequence of Enterococcus thailandicus NBRC 101867.</title>
        <authorList>
            <person name="Hosoyama A."/>
            <person name="Uohara A."/>
            <person name="Ohji S."/>
            <person name="Ichikawa N."/>
        </authorList>
    </citation>
    <scope>NUCLEOTIDE SEQUENCE [LARGE SCALE GENOMIC DNA]</scope>
    <source>
        <strain evidence="2 5">NBRC 101867</strain>
    </source>
</reference>
<feature type="transmembrane region" description="Helical" evidence="1">
    <location>
        <begin position="140"/>
        <end position="165"/>
    </location>
</feature>
<comment type="caution">
    <text evidence="3">The sequence shown here is derived from an EMBL/GenBank/DDBJ whole genome shotgun (WGS) entry which is preliminary data.</text>
</comment>
<dbReference type="PATRIC" id="fig|417368.6.peg.1345"/>
<dbReference type="KEGG" id="eth:CK496_11355"/>
<dbReference type="AlphaFoldDB" id="A0A179EUS4"/>
<feature type="transmembrane region" description="Helical" evidence="1">
    <location>
        <begin position="75"/>
        <end position="93"/>
    </location>
</feature>
<feature type="transmembrane region" description="Helical" evidence="1">
    <location>
        <begin position="20"/>
        <end position="40"/>
    </location>
</feature>
<dbReference type="Proteomes" id="UP000321361">
    <property type="component" value="Unassembled WGS sequence"/>
</dbReference>
<dbReference type="EMBL" id="BJUG01000016">
    <property type="protein sequence ID" value="GEK38080.1"/>
    <property type="molecule type" value="Genomic_DNA"/>
</dbReference>
<accession>A0A179EUS4</accession>
<organism evidence="3 4">
    <name type="scientific">Enterococcus thailandicus</name>
    <dbReference type="NCBI Taxonomy" id="417368"/>
    <lineage>
        <taxon>Bacteria</taxon>
        <taxon>Bacillati</taxon>
        <taxon>Bacillota</taxon>
        <taxon>Bacilli</taxon>
        <taxon>Lactobacillales</taxon>
        <taxon>Enterococcaceae</taxon>
        <taxon>Enterococcus</taxon>
    </lineage>
</organism>
<dbReference type="GeneID" id="77488231"/>
<keyword evidence="1" id="KW-0812">Transmembrane</keyword>
<evidence type="ECO:0000256" key="1">
    <source>
        <dbReference type="SAM" id="Phobius"/>
    </source>
</evidence>
<keyword evidence="4" id="KW-1185">Reference proteome</keyword>
<dbReference type="RefSeq" id="WP_067481672.1">
    <property type="nucleotide sequence ID" value="NZ_BJUG01000016.1"/>
</dbReference>
<name>A0A179EUS4_ENTTH</name>
<dbReference type="EMBL" id="LWMN01000004">
    <property type="protein sequence ID" value="OAQ56629.1"/>
    <property type="molecule type" value="Genomic_DNA"/>
</dbReference>
<protein>
    <submittedName>
        <fullName evidence="3">DUF624 domain-containing protein</fullName>
    </submittedName>
    <submittedName>
        <fullName evidence="2">Membrane protein</fullName>
    </submittedName>
</protein>
<feature type="transmembrane region" description="Helical" evidence="1">
    <location>
        <begin position="171"/>
        <end position="189"/>
    </location>
</feature>
<dbReference type="Proteomes" id="UP000078516">
    <property type="component" value="Unassembled WGS sequence"/>
</dbReference>
<keyword evidence="1" id="KW-1133">Transmembrane helix</keyword>
<dbReference type="Pfam" id="PF04854">
    <property type="entry name" value="DUF624"/>
    <property type="match status" value="1"/>
</dbReference>
<dbReference type="OrthoDB" id="1650985at2"/>
<dbReference type="InterPro" id="IPR006938">
    <property type="entry name" value="DUF624"/>
</dbReference>
<evidence type="ECO:0000313" key="4">
    <source>
        <dbReference type="Proteomes" id="UP000078516"/>
    </source>
</evidence>
<keyword evidence="1" id="KW-0472">Membrane</keyword>
<sequence>MLGKALETLFIRVWVVVKLTLFFWLFSLAGGIVLGIGPALKTINELFYHYEFEYKDITLKQGWYCFKKYFKRGNYLFFFFFAGLAILSYNLYLSVQIQGLLFLGIDFILLFGLLYLFATYQWSLILDSEYEMTFGNVIKLSFISSLSSFSTLLKMIIGSGIILALTWHFKGLLLFGLLGLLTVWNVLATKKWREELAVRMENYE</sequence>